<dbReference type="Proteomes" id="UP000034846">
    <property type="component" value="Unassembled WGS sequence"/>
</dbReference>
<dbReference type="AlphaFoldDB" id="A0A0G1ZPP8"/>
<evidence type="ECO:0000313" key="8">
    <source>
        <dbReference type="EMBL" id="KKW30137.1"/>
    </source>
</evidence>
<dbReference type="InterPro" id="IPR036249">
    <property type="entry name" value="Thioredoxin-like_sf"/>
</dbReference>
<dbReference type="PANTHER" id="PTHR13887:SF14">
    <property type="entry name" value="DISULFIDE BOND FORMATION PROTEIN D"/>
    <property type="match status" value="1"/>
</dbReference>
<dbReference type="SUPFAM" id="SSF52833">
    <property type="entry name" value="Thioredoxin-like"/>
    <property type="match status" value="1"/>
</dbReference>
<gene>
    <name evidence="8" type="ORF">UY72_C0021G0001</name>
</gene>
<keyword evidence="8" id="KW-0413">Isomerase</keyword>
<keyword evidence="6" id="KW-0812">Transmembrane</keyword>
<dbReference type="PROSITE" id="PS51352">
    <property type="entry name" value="THIOREDOXIN_2"/>
    <property type="match status" value="1"/>
</dbReference>
<reference evidence="8 9" key="1">
    <citation type="journal article" date="2015" name="Nature">
        <title>rRNA introns, odd ribosomes, and small enigmatic genomes across a large radiation of phyla.</title>
        <authorList>
            <person name="Brown C.T."/>
            <person name="Hug L.A."/>
            <person name="Thomas B.C."/>
            <person name="Sharon I."/>
            <person name="Castelle C.J."/>
            <person name="Singh A."/>
            <person name="Wilkins M.J."/>
            <person name="Williams K.H."/>
            <person name="Banfield J.F."/>
        </authorList>
    </citation>
    <scope>NUCLEOTIDE SEQUENCE [LARGE SCALE GENOMIC DNA]</scope>
</reference>
<dbReference type="PANTHER" id="PTHR13887">
    <property type="entry name" value="GLUTATHIONE S-TRANSFERASE KAPPA"/>
    <property type="match status" value="1"/>
</dbReference>
<dbReference type="EMBL" id="LCRD01000021">
    <property type="protein sequence ID" value="KKW30137.1"/>
    <property type="molecule type" value="Genomic_DNA"/>
</dbReference>
<dbReference type="Gene3D" id="3.40.30.10">
    <property type="entry name" value="Glutaredoxin"/>
    <property type="match status" value="1"/>
</dbReference>
<keyword evidence="6" id="KW-1133">Transmembrane helix</keyword>
<dbReference type="Pfam" id="PF13462">
    <property type="entry name" value="Thioredoxin_4"/>
    <property type="match status" value="1"/>
</dbReference>
<feature type="domain" description="Thioredoxin" evidence="7">
    <location>
        <begin position="10"/>
        <end position="219"/>
    </location>
</feature>
<organism evidence="8 9">
    <name type="scientific">Candidatus Uhrbacteria bacterium GW2011_GWD2_52_7</name>
    <dbReference type="NCBI Taxonomy" id="1618989"/>
    <lineage>
        <taxon>Bacteria</taxon>
        <taxon>Candidatus Uhriibacteriota</taxon>
    </lineage>
</organism>
<evidence type="ECO:0000259" key="7">
    <source>
        <dbReference type="PROSITE" id="PS51352"/>
    </source>
</evidence>
<evidence type="ECO:0000256" key="6">
    <source>
        <dbReference type="SAM" id="Phobius"/>
    </source>
</evidence>
<dbReference type="InterPro" id="IPR013766">
    <property type="entry name" value="Thioredoxin_domain"/>
</dbReference>
<evidence type="ECO:0000256" key="4">
    <source>
        <dbReference type="ARBA" id="ARBA00023157"/>
    </source>
</evidence>
<evidence type="ECO:0000256" key="5">
    <source>
        <dbReference type="ARBA" id="ARBA00023284"/>
    </source>
</evidence>
<comment type="similarity">
    <text evidence="1">Belongs to the thioredoxin family. DsbA subfamily.</text>
</comment>
<evidence type="ECO:0000256" key="1">
    <source>
        <dbReference type="ARBA" id="ARBA00005791"/>
    </source>
</evidence>
<comment type="caution">
    <text evidence="8">The sequence shown here is derived from an EMBL/GenBank/DDBJ whole genome shotgun (WGS) entry which is preliminary data.</text>
</comment>
<name>A0A0G1ZPP8_9BACT</name>
<evidence type="ECO:0000256" key="3">
    <source>
        <dbReference type="ARBA" id="ARBA00023002"/>
    </source>
</evidence>
<dbReference type="InterPro" id="IPR012336">
    <property type="entry name" value="Thioredoxin-like_fold"/>
</dbReference>
<keyword evidence="2" id="KW-0732">Signal</keyword>
<feature type="transmembrane region" description="Helical" evidence="6">
    <location>
        <begin position="12"/>
        <end position="32"/>
    </location>
</feature>
<evidence type="ECO:0000313" key="9">
    <source>
        <dbReference type="Proteomes" id="UP000034846"/>
    </source>
</evidence>
<evidence type="ECO:0000256" key="2">
    <source>
        <dbReference type="ARBA" id="ARBA00022729"/>
    </source>
</evidence>
<dbReference type="GO" id="GO:0016491">
    <property type="term" value="F:oxidoreductase activity"/>
    <property type="evidence" value="ECO:0007669"/>
    <property type="project" value="UniProtKB-KW"/>
</dbReference>
<keyword evidence="3" id="KW-0560">Oxidoreductase</keyword>
<proteinExistence type="inferred from homology"/>
<feature type="non-terminal residue" evidence="8">
    <location>
        <position position="241"/>
    </location>
</feature>
<protein>
    <submittedName>
        <fullName evidence="8">Protein-disulfide isomerase</fullName>
    </submittedName>
</protein>
<accession>A0A0G1ZPP8</accession>
<keyword evidence="5" id="KW-0676">Redox-active center</keyword>
<keyword evidence="4" id="KW-1015">Disulfide bond</keyword>
<keyword evidence="6" id="KW-0472">Membrane</keyword>
<dbReference type="GO" id="GO:0016853">
    <property type="term" value="F:isomerase activity"/>
    <property type="evidence" value="ECO:0007669"/>
    <property type="project" value="UniProtKB-KW"/>
</dbReference>
<sequence length="241" mass="26062">MAQVHPLVKTLLGYAIPVLIVAGFIGILAWMGSTQTDPNAGTLTQAVTSDDWMKGTADGKMVIVEYSDFQCPTCAAFDPVMRNIIDEFGDQITFVYRHFPLQEIHKNATLAASAAEAAGLQGKFWEMHDELFDTQDSWAKSTDALTIFTTYAQDIGLNVDQFLNDLSSTAVQNAIEEDYDSGLASGVGGTPTFYINGAQLGDLPRGYEPFKAIIEAKLLELGVSTTEPTDSTEASNQDVTS</sequence>